<proteinExistence type="predicted"/>
<dbReference type="GeneID" id="105844565"/>
<dbReference type="Proteomes" id="UP001652625">
    <property type="component" value="Chromosome 03"/>
</dbReference>
<accession>A0ABM4BL15</accession>
<gene>
    <name evidence="2" type="primary">LOC105844565</name>
</gene>
<protein>
    <submittedName>
        <fullName evidence="2">Uncharacterized protein LOC105844565 isoform X3</fullName>
    </submittedName>
</protein>
<name>A0ABM4BL15_HYDVU</name>
<keyword evidence="1" id="KW-1185">Reference proteome</keyword>
<organism evidence="1 2">
    <name type="scientific">Hydra vulgaris</name>
    <name type="common">Hydra</name>
    <name type="synonym">Hydra attenuata</name>
    <dbReference type="NCBI Taxonomy" id="6087"/>
    <lineage>
        <taxon>Eukaryota</taxon>
        <taxon>Metazoa</taxon>
        <taxon>Cnidaria</taxon>
        <taxon>Hydrozoa</taxon>
        <taxon>Hydroidolina</taxon>
        <taxon>Anthoathecata</taxon>
        <taxon>Aplanulata</taxon>
        <taxon>Hydridae</taxon>
        <taxon>Hydra</taxon>
    </lineage>
</organism>
<evidence type="ECO:0000313" key="2">
    <source>
        <dbReference type="RefSeq" id="XP_065649751.1"/>
    </source>
</evidence>
<dbReference type="RefSeq" id="XP_065649751.1">
    <property type="nucleotide sequence ID" value="XM_065793679.1"/>
</dbReference>
<reference evidence="2" key="1">
    <citation type="submission" date="2025-08" db="UniProtKB">
        <authorList>
            <consortium name="RefSeq"/>
        </authorList>
    </citation>
    <scope>IDENTIFICATION</scope>
</reference>
<sequence length="1362" mass="160286">MLSNKNKRIRNKMKLFKEIISNECIEQVKKIESGKNKEVIFNDHAIDPKCFLPVEFIAKFFFKFSEGILNQYASDFNYSDNTKFAVDLFLRHGKCQQETDEYFANLKRIYTTFSVMKPDPLNDNTNAFNDVQDPKQLKPLNTIFEKDKTVYKNALKCVFLPLLCNVDNHPKTSPFPLISNDCIDWKKSDSTMVALQKAFQVSLSLENSIRQELSNSFKDFSSSQIRVKDIYNQIQVLKSNANMFYNYDDPYYEDWKQSELKHLDELLSKLPVFNFVPSPEKSLNTTDYHEQFEILIKKVLKYDFHSIERNSKKYKSTSFVSTSTSLKVLKEFGVRFGVGEVFRKISTLSTMVMHCFEYTDCYLNCLKYCLIDTMKFLENRDRCWFLKENKMMEHTFETLHQKLEYCFEKIFDLYNQQNLSKKGVSILVELLEHTINAKSYISNQEQKCDVGSLLAKYLKIAAEKYYNTVKMQFEVSLNSQVLFHLLKEAKLCFKDFQEIFATEYLDKFTNLHPVIANTLYNCLMRDAQPFFQDIPFTKLVDQDILRLIYCFIKLDEEWICYINRNTQAWQNSFEELLSDILKNISSEIQLLIMLFLKKDNFCILQFTEIKRSDEEASEPEAIVKPFDHNFLPSAEKVIVAQEPKNILRKKTTENDSCNMSTESNIENYDDAIYSSLDNLDSKLDQFEENSISSLYASKGPCTEEEQSGSLDSKILINFYENQLIHSDINKALVTSKQVDYFITSEQQSPLVTSTQEDAMVAFKNKNKIVKKNNLRIYEKDLFMVTSSLSDLLYVCFELTVFVKTFFSVHSPSHLFFQRNDTVLKQNFLNLGSLLKIYSSSLLLFDICGIQSLMEENQRILMNHIETKFWTDLVELKKYVGCRHCIGIKDQFLNCHGIFDSCIVLQNFLEESESRIEPVTKQMCYRINNIYSLLCVLPIIQNEFANSFNISSNVMQAKEYNEYFMKYCFEAPCKTPIDYSVIMCPELMDCRKHLKRVLKVQIMLLVSRVEEIFLCLFNESLNCSKKSINEKTFLHFLSDQLNLLKHSMYAVCFQKFVQEFFNRIYELFHKTLNKILLATTEITKEKIISLENMLNEIQKILKFDSEICNWDQEMWDRKVWDQELILMFRLKLLSKSKNELYNMFHTLRHPTGNLLAVLMNSLITFEEVILNLRYLLPETFYGHELIDKLHSNMEWYNVIIDCLKRKKSVDKNNVNCMGQFLLMDQIIVTVQSEPFRMAPVKTKLKSNDYELSCSRFGSSETFLSAEFPNVNCPPRFTNASVYKFISANDESFSEIYFNGILYRIARKQKFRIDVFSDDIIKLFINHYNYKKDIDLKIFFDDYFIPIPNPIPKDCECFHFLRKS</sequence>
<evidence type="ECO:0000313" key="1">
    <source>
        <dbReference type="Proteomes" id="UP001652625"/>
    </source>
</evidence>